<dbReference type="EMBL" id="DWYG01000066">
    <property type="protein sequence ID" value="HJB41734.1"/>
    <property type="molecule type" value="Genomic_DNA"/>
</dbReference>
<name>A0A9D2S389_9FIRM</name>
<evidence type="ECO:0000313" key="2">
    <source>
        <dbReference type="EMBL" id="HJB41734.1"/>
    </source>
</evidence>
<comment type="caution">
    <text evidence="2">The sequence shown here is derived from an EMBL/GenBank/DDBJ whole genome shotgun (WGS) entry which is preliminary data.</text>
</comment>
<reference evidence="2" key="2">
    <citation type="submission" date="2021-04" db="EMBL/GenBank/DDBJ databases">
        <authorList>
            <person name="Gilroy R."/>
        </authorList>
    </citation>
    <scope>NUCLEOTIDE SEQUENCE</scope>
    <source>
        <strain evidence="2">ChiBcec8-13705</strain>
    </source>
</reference>
<gene>
    <name evidence="2" type="ORF">H9945_04475</name>
</gene>
<feature type="transmembrane region" description="Helical" evidence="1">
    <location>
        <begin position="84"/>
        <end position="105"/>
    </location>
</feature>
<feature type="transmembrane region" description="Helical" evidence="1">
    <location>
        <begin position="168"/>
        <end position="188"/>
    </location>
</feature>
<protein>
    <submittedName>
        <fullName evidence="2">Uncharacterized protein</fullName>
    </submittedName>
</protein>
<feature type="transmembrane region" description="Helical" evidence="1">
    <location>
        <begin position="389"/>
        <end position="410"/>
    </location>
</feature>
<sequence length="680" mass="74255">MEFVCVLAALAALFLLCAFLTLRTGLHAALAPLTALGLVVAWLTLTGMADVLLPGIILLYGVCCALGVWALVPAKGMRPAYRRLLTPGSVLFWGLSLAFALYFFLRQPMAATYDEFSLWATAVKVTKVDNRLYPTATLGTPWAVTQNPGLVVLSYFVSFFGQYADWKIYLAYDILAFAVYAAVMGGLGWRQYRLAVPLAAILWCVPYFFTVYNHEIYLVEVYMTAYGDIPAGLVFGGAVALWLALRRTGGPRWAVLPVLALAANIKDNTFVLALVAAGLVAVDAWLLPGRPFRLQLARRTGFAAACFAMPIAVYYLWNIRYVGMIVAQNAAEGGAGETSLPLSGVVINGVRMLLGGTGAPEYEARRDQFFTAIRDMGAQYFTSAGRMSMIGQGIVVTAFILAVFAIAAVLAGRSRLCVRIGLMAALSLGCFGGYNLELALCYGFIFKPDQAAVLTDYNRYIYSYYIGWFLMALACLALALQPRIEALAAGVCRRLPGKQLAGQGCVFLLAAAILLRQNQLVLPQLTVLGFSDSEFTDRRTQRAEAQEVIRYLSDDDRVFFVSQGDDGMDWFAAVFDFYPIIVDYSGVENNGGGGTFGLAELCPEDGVENRYYHPYTLEDFDAAVRDSGCNHVYIQRLDDIFVQSYATLFTDGLQAAQKGQTVLYEVTPEGFAPVAMEVVT</sequence>
<proteinExistence type="predicted"/>
<keyword evidence="1" id="KW-0472">Membrane</keyword>
<dbReference type="AlphaFoldDB" id="A0A9D2S389"/>
<keyword evidence="1" id="KW-1133">Transmembrane helix</keyword>
<keyword evidence="1" id="KW-0812">Transmembrane</keyword>
<feature type="transmembrane region" description="Helical" evidence="1">
    <location>
        <begin position="269"/>
        <end position="288"/>
    </location>
</feature>
<feature type="transmembrane region" description="Helical" evidence="1">
    <location>
        <begin position="52"/>
        <end position="72"/>
    </location>
</feature>
<feature type="transmembrane region" description="Helical" evidence="1">
    <location>
        <begin position="194"/>
        <end position="213"/>
    </location>
</feature>
<feature type="transmembrane region" description="Helical" evidence="1">
    <location>
        <begin position="460"/>
        <end position="480"/>
    </location>
</feature>
<accession>A0A9D2S389</accession>
<dbReference type="Proteomes" id="UP000886803">
    <property type="component" value="Unassembled WGS sequence"/>
</dbReference>
<organism evidence="2 3">
    <name type="scientific">Candidatus Gemmiger avicola</name>
    <dbReference type="NCBI Taxonomy" id="2838605"/>
    <lineage>
        <taxon>Bacteria</taxon>
        <taxon>Bacillati</taxon>
        <taxon>Bacillota</taxon>
        <taxon>Clostridia</taxon>
        <taxon>Eubacteriales</taxon>
        <taxon>Gemmiger</taxon>
    </lineage>
</organism>
<feature type="transmembrane region" description="Helical" evidence="1">
    <location>
        <begin position="300"/>
        <end position="317"/>
    </location>
</feature>
<feature type="transmembrane region" description="Helical" evidence="1">
    <location>
        <begin position="225"/>
        <end position="245"/>
    </location>
</feature>
<evidence type="ECO:0000256" key="1">
    <source>
        <dbReference type="SAM" id="Phobius"/>
    </source>
</evidence>
<feature type="transmembrane region" description="Helical" evidence="1">
    <location>
        <begin position="142"/>
        <end position="161"/>
    </location>
</feature>
<evidence type="ECO:0000313" key="3">
    <source>
        <dbReference type="Proteomes" id="UP000886803"/>
    </source>
</evidence>
<feature type="transmembrane region" description="Helical" evidence="1">
    <location>
        <begin position="422"/>
        <end position="445"/>
    </location>
</feature>
<reference evidence="2" key="1">
    <citation type="journal article" date="2021" name="PeerJ">
        <title>Extensive microbial diversity within the chicken gut microbiome revealed by metagenomics and culture.</title>
        <authorList>
            <person name="Gilroy R."/>
            <person name="Ravi A."/>
            <person name="Getino M."/>
            <person name="Pursley I."/>
            <person name="Horton D.L."/>
            <person name="Alikhan N.F."/>
            <person name="Baker D."/>
            <person name="Gharbi K."/>
            <person name="Hall N."/>
            <person name="Watson M."/>
            <person name="Adriaenssens E.M."/>
            <person name="Foster-Nyarko E."/>
            <person name="Jarju S."/>
            <person name="Secka A."/>
            <person name="Antonio M."/>
            <person name="Oren A."/>
            <person name="Chaudhuri R.R."/>
            <person name="La Ragione R."/>
            <person name="Hildebrand F."/>
            <person name="Pallen M.J."/>
        </authorList>
    </citation>
    <scope>NUCLEOTIDE SEQUENCE</scope>
    <source>
        <strain evidence="2">ChiBcec8-13705</strain>
    </source>
</reference>